<evidence type="ECO:0000256" key="12">
    <source>
        <dbReference type="RuleBase" id="RU000471"/>
    </source>
</evidence>
<feature type="transmembrane region" description="Helical" evidence="14">
    <location>
        <begin position="291"/>
        <end position="313"/>
    </location>
</feature>
<keyword evidence="10 13" id="KW-0496">Mitochondrion</keyword>
<dbReference type="GO" id="GO:0008137">
    <property type="term" value="F:NADH dehydrogenase (ubiquinone) activity"/>
    <property type="evidence" value="ECO:0007669"/>
    <property type="project" value="UniProtKB-EC"/>
</dbReference>
<feature type="transmembrane region" description="Helical" evidence="14">
    <location>
        <begin position="180"/>
        <end position="200"/>
    </location>
</feature>
<dbReference type="PROSITE" id="PS00667">
    <property type="entry name" value="COMPLEX1_ND1_1"/>
    <property type="match status" value="1"/>
</dbReference>
<dbReference type="PANTHER" id="PTHR11432">
    <property type="entry name" value="NADH DEHYDROGENASE SUBUNIT 1"/>
    <property type="match status" value="1"/>
</dbReference>
<dbReference type="GO" id="GO:0005743">
    <property type="term" value="C:mitochondrial inner membrane"/>
    <property type="evidence" value="ECO:0007669"/>
    <property type="project" value="UniProtKB-SubCell"/>
</dbReference>
<evidence type="ECO:0000313" key="15">
    <source>
        <dbReference type="EMBL" id="QLI42505.1"/>
    </source>
</evidence>
<accession>A0A7D5PVP2</accession>
<organism evidence="15">
    <name type="scientific">Colletes gigas</name>
    <dbReference type="NCBI Taxonomy" id="935657"/>
    <lineage>
        <taxon>Eukaryota</taxon>
        <taxon>Metazoa</taxon>
        <taxon>Ecdysozoa</taxon>
        <taxon>Arthropoda</taxon>
        <taxon>Hexapoda</taxon>
        <taxon>Insecta</taxon>
        <taxon>Pterygota</taxon>
        <taxon>Neoptera</taxon>
        <taxon>Endopterygota</taxon>
        <taxon>Hymenoptera</taxon>
        <taxon>Apocrita</taxon>
        <taxon>Aculeata</taxon>
        <taxon>Apoidea</taxon>
        <taxon>Anthophila</taxon>
        <taxon>Colletidae</taxon>
        <taxon>Colletinae</taxon>
        <taxon>Colletes</taxon>
    </lineage>
</organism>
<keyword evidence="9 13" id="KW-0830">Ubiquinone</keyword>
<dbReference type="GO" id="GO:0003954">
    <property type="term" value="F:NADH dehydrogenase activity"/>
    <property type="evidence" value="ECO:0007669"/>
    <property type="project" value="TreeGrafter"/>
</dbReference>
<evidence type="ECO:0000256" key="10">
    <source>
        <dbReference type="ARBA" id="ARBA00023128"/>
    </source>
</evidence>
<feature type="transmembrane region" description="Helical" evidence="14">
    <location>
        <begin position="109"/>
        <end position="128"/>
    </location>
</feature>
<feature type="transmembrane region" description="Helical" evidence="14">
    <location>
        <begin position="149"/>
        <end position="174"/>
    </location>
</feature>
<name>A0A7D5PVP2_9HYME</name>
<comment type="similarity">
    <text evidence="3 12">Belongs to the complex I subunit 1 family.</text>
</comment>
<evidence type="ECO:0000256" key="6">
    <source>
        <dbReference type="ARBA" id="ARBA00022692"/>
    </source>
</evidence>
<sequence length="319" mass="38736">MYSLLNYMFMGLIYLFLLILMNMMAIAFLTLYERKILGYIQDRKGPNKSFFMGLMQPIMDAMKLLFKEYFILKNSNFYHYMICPILILILSFMLWFVSPFYFNLYNNNYSILFMLSVMSMSVFPMMISGWSSNSHYSMLGSIRSIAQSIAYEISLFLMLLILMILTEGFSFYNFMMFQKYIKFFIFLFPLYYLFILSMLVELNRTPFDLIEGESELISGFNTEYFSSQFTMIFMAEYLSISFMSMILSVMFFGYDLYSIKFLFMYYFHLMLIIWLRGVLPRMRYDELMMMCWKIFLPITLFYLNFIFLFKFFYNFYIMM</sequence>
<reference evidence="15" key="2">
    <citation type="journal article" date="2020" name="Genome Biol. Evol.">
        <title>The first draft genome of the plasterer bee Colletes gigas (Hymenoptera: Colletidae: Colletes).</title>
        <authorList>
            <person name="Zhou Q.S."/>
            <person name="Luo A."/>
            <person name="Zhang F."/>
            <person name="Niu Z.Q."/>
            <person name="Wu Q.T."/>
            <person name="Xiong M."/>
            <person name="Orr M.C."/>
            <person name="Zhu C.D."/>
        </authorList>
    </citation>
    <scope>NUCLEOTIDE SEQUENCE</scope>
</reference>
<comment type="function">
    <text evidence="1">Core subunit of the mitochondrial membrane respiratory chain NADH dehydrogenase (Complex I) that is believed to belong to the minimal assembly required for catalysis. Complex I functions in the transfer of electrons from NADH to the respiratory chain. The immediate electron acceptor for the enzyme is believed to be ubiquinone.</text>
</comment>
<evidence type="ECO:0000256" key="4">
    <source>
        <dbReference type="ARBA" id="ARBA00021009"/>
    </source>
</evidence>
<evidence type="ECO:0000256" key="9">
    <source>
        <dbReference type="ARBA" id="ARBA00023075"/>
    </source>
</evidence>
<dbReference type="AlphaFoldDB" id="A0A7D5PVP2"/>
<comment type="catalytic activity">
    <reaction evidence="13">
        <text>a ubiquinone + NADH + 5 H(+)(in) = a ubiquinol + NAD(+) + 4 H(+)(out)</text>
        <dbReference type="Rhea" id="RHEA:29091"/>
        <dbReference type="Rhea" id="RHEA-COMP:9565"/>
        <dbReference type="Rhea" id="RHEA-COMP:9566"/>
        <dbReference type="ChEBI" id="CHEBI:15378"/>
        <dbReference type="ChEBI" id="CHEBI:16389"/>
        <dbReference type="ChEBI" id="CHEBI:17976"/>
        <dbReference type="ChEBI" id="CHEBI:57540"/>
        <dbReference type="ChEBI" id="CHEBI:57945"/>
        <dbReference type="EC" id="7.1.1.2"/>
    </reaction>
</comment>
<evidence type="ECO:0000256" key="14">
    <source>
        <dbReference type="SAM" id="Phobius"/>
    </source>
</evidence>
<protein>
    <recommendedName>
        <fullName evidence="4 13">NADH-ubiquinone oxidoreductase chain 1</fullName>
        <ecNumber evidence="13">7.1.1.2</ecNumber>
    </recommendedName>
</protein>
<dbReference type="InterPro" id="IPR001694">
    <property type="entry name" value="NADH_UbQ_OxRdtase_su1/FPO"/>
</dbReference>
<dbReference type="InterPro" id="IPR018086">
    <property type="entry name" value="NADH_UbQ_OxRdtase_su1_CS"/>
</dbReference>
<reference evidence="15" key="1">
    <citation type="submission" date="2019-12" db="EMBL/GenBank/DDBJ databases">
        <authorList>
            <person name="Zhou Q.-S."/>
        </authorList>
    </citation>
    <scope>NUCLEOTIDE SEQUENCE</scope>
</reference>
<dbReference type="HAMAP" id="MF_01350">
    <property type="entry name" value="NDH1_NuoH"/>
    <property type="match status" value="1"/>
</dbReference>
<evidence type="ECO:0000256" key="11">
    <source>
        <dbReference type="ARBA" id="ARBA00023136"/>
    </source>
</evidence>
<keyword evidence="11 14" id="KW-0472">Membrane</keyword>
<dbReference type="EC" id="7.1.1.2" evidence="13"/>
<feature type="transmembrane region" description="Helical" evidence="14">
    <location>
        <begin position="237"/>
        <end position="257"/>
    </location>
</feature>
<evidence type="ECO:0000256" key="5">
    <source>
        <dbReference type="ARBA" id="ARBA00022448"/>
    </source>
</evidence>
<evidence type="ECO:0000256" key="13">
    <source>
        <dbReference type="RuleBase" id="RU000473"/>
    </source>
</evidence>
<feature type="transmembrane region" description="Helical" evidence="14">
    <location>
        <begin position="78"/>
        <end position="97"/>
    </location>
</feature>
<keyword evidence="8 14" id="KW-1133">Transmembrane helix</keyword>
<keyword evidence="7" id="KW-0999">Mitochondrion inner membrane</keyword>
<feature type="transmembrane region" description="Helical" evidence="14">
    <location>
        <begin position="7"/>
        <end position="29"/>
    </location>
</feature>
<comment type="subcellular location">
    <subcellularLocation>
        <location evidence="2 12">Mitochondrion inner membrane</location>
        <topology evidence="2 12">Multi-pass membrane protein</topology>
    </subcellularLocation>
</comment>
<dbReference type="GO" id="GO:0009060">
    <property type="term" value="P:aerobic respiration"/>
    <property type="evidence" value="ECO:0007669"/>
    <property type="project" value="TreeGrafter"/>
</dbReference>
<keyword evidence="5" id="KW-0813">Transport</keyword>
<gene>
    <name evidence="15" type="primary">ND1</name>
</gene>
<geneLocation type="mitochondrion" evidence="15"/>
<evidence type="ECO:0000256" key="7">
    <source>
        <dbReference type="ARBA" id="ARBA00022792"/>
    </source>
</evidence>
<dbReference type="PANTHER" id="PTHR11432:SF3">
    <property type="entry name" value="NADH-UBIQUINONE OXIDOREDUCTASE CHAIN 1"/>
    <property type="match status" value="1"/>
</dbReference>
<dbReference type="EMBL" id="MN841004">
    <property type="protein sequence ID" value="QLI42505.1"/>
    <property type="molecule type" value="Genomic_DNA"/>
</dbReference>
<keyword evidence="6 12" id="KW-0812">Transmembrane</keyword>
<proteinExistence type="inferred from homology"/>
<feature type="transmembrane region" description="Helical" evidence="14">
    <location>
        <begin position="263"/>
        <end position="279"/>
    </location>
</feature>
<dbReference type="PROSITE" id="PS00668">
    <property type="entry name" value="COMPLEX1_ND1_2"/>
    <property type="match status" value="1"/>
</dbReference>
<evidence type="ECO:0000256" key="2">
    <source>
        <dbReference type="ARBA" id="ARBA00004448"/>
    </source>
</evidence>
<dbReference type="Pfam" id="PF00146">
    <property type="entry name" value="NADHdh"/>
    <property type="match status" value="1"/>
</dbReference>
<evidence type="ECO:0000256" key="3">
    <source>
        <dbReference type="ARBA" id="ARBA00010535"/>
    </source>
</evidence>
<evidence type="ECO:0000256" key="8">
    <source>
        <dbReference type="ARBA" id="ARBA00022989"/>
    </source>
</evidence>
<keyword evidence="12" id="KW-0520">NAD</keyword>
<evidence type="ECO:0000256" key="1">
    <source>
        <dbReference type="ARBA" id="ARBA00003257"/>
    </source>
</evidence>